<dbReference type="PANTHER" id="PTHR33169">
    <property type="entry name" value="PADR-FAMILY TRANSCRIPTIONAL REGULATOR"/>
    <property type="match status" value="1"/>
</dbReference>
<accession>A0A2S1KQG7</accession>
<dbReference type="InterPro" id="IPR052509">
    <property type="entry name" value="Metal_resp_DNA-bind_regulator"/>
</dbReference>
<proteinExistence type="predicted"/>
<protein>
    <recommendedName>
        <fullName evidence="1">Transcription regulator PadR N-terminal domain-containing protein</fullName>
    </recommendedName>
</protein>
<dbReference type="PANTHER" id="PTHR33169:SF14">
    <property type="entry name" value="TRANSCRIPTIONAL REGULATOR RV3488"/>
    <property type="match status" value="1"/>
</dbReference>
<feature type="domain" description="Transcription regulator PadR N-terminal" evidence="1">
    <location>
        <begin position="15"/>
        <end position="84"/>
    </location>
</feature>
<dbReference type="SUPFAM" id="SSF46785">
    <property type="entry name" value="Winged helix' DNA-binding domain"/>
    <property type="match status" value="1"/>
</dbReference>
<dbReference type="Pfam" id="PF03551">
    <property type="entry name" value="PadR"/>
    <property type="match status" value="1"/>
</dbReference>
<dbReference type="InterPro" id="IPR036390">
    <property type="entry name" value="WH_DNA-bd_sf"/>
</dbReference>
<evidence type="ECO:0000313" key="3">
    <source>
        <dbReference type="Proteomes" id="UP000244870"/>
    </source>
</evidence>
<dbReference type="EMBL" id="CP020928">
    <property type="protein sequence ID" value="AWF95242.1"/>
    <property type="molecule type" value="Genomic_DNA"/>
</dbReference>
<name>A0A2S1KQG7_9LACO</name>
<organism evidence="2 3">
    <name type="scientific">Weissella cibaria</name>
    <dbReference type="NCBI Taxonomy" id="137591"/>
    <lineage>
        <taxon>Bacteria</taxon>
        <taxon>Bacillati</taxon>
        <taxon>Bacillota</taxon>
        <taxon>Bacilli</taxon>
        <taxon>Lactobacillales</taxon>
        <taxon>Lactobacillaceae</taxon>
        <taxon>Weissella</taxon>
    </lineage>
</organism>
<evidence type="ECO:0000313" key="2">
    <source>
        <dbReference type="EMBL" id="AWF95242.1"/>
    </source>
</evidence>
<reference evidence="2 3" key="1">
    <citation type="submission" date="2017-04" db="EMBL/GenBank/DDBJ databases">
        <title>Weissella cibaria strain m2 complete genome.</title>
        <authorList>
            <person name="Pan Q."/>
            <person name="Tan M."/>
            <person name="Yao F."/>
            <person name="Su S."/>
        </authorList>
    </citation>
    <scope>NUCLEOTIDE SEQUENCE [LARGE SCALE GENOMIC DNA]</scope>
    <source>
        <strain evidence="2 3">M2</strain>
    </source>
</reference>
<evidence type="ECO:0000259" key="1">
    <source>
        <dbReference type="Pfam" id="PF03551"/>
    </source>
</evidence>
<sequence>MMNIQVPTALLDGSVLALLAKEDTYGYIITKAMQDLLGVSESTMYPVLRRLKKDGYLETYDQPFEGRIRRYYRLTETGQEHLTEIKAAWGDFRQAINSLLEEK</sequence>
<gene>
    <name evidence="2" type="ORF">B6254_0835</name>
</gene>
<dbReference type="InterPro" id="IPR036388">
    <property type="entry name" value="WH-like_DNA-bd_sf"/>
</dbReference>
<dbReference type="AlphaFoldDB" id="A0A2S1KQG7"/>
<dbReference type="InterPro" id="IPR005149">
    <property type="entry name" value="Tscrpt_reg_PadR_N"/>
</dbReference>
<dbReference type="Proteomes" id="UP000244870">
    <property type="component" value="Chromosome"/>
</dbReference>
<dbReference type="Gene3D" id="1.10.10.10">
    <property type="entry name" value="Winged helix-like DNA-binding domain superfamily/Winged helix DNA-binding domain"/>
    <property type="match status" value="1"/>
</dbReference>